<dbReference type="AlphaFoldDB" id="A0A2T3FZ34"/>
<feature type="transmembrane region" description="Helical" evidence="1">
    <location>
        <begin position="6"/>
        <end position="23"/>
    </location>
</feature>
<evidence type="ECO:0000256" key="1">
    <source>
        <dbReference type="SAM" id="Phobius"/>
    </source>
</evidence>
<evidence type="ECO:0000313" key="3">
    <source>
        <dbReference type="Proteomes" id="UP000241201"/>
    </source>
</evidence>
<dbReference type="Proteomes" id="UP000241201">
    <property type="component" value="Unassembled WGS sequence"/>
</dbReference>
<comment type="caution">
    <text evidence="2">The sequence shown here is derived from an EMBL/GenBank/DDBJ whole genome shotgun (WGS) entry which is preliminary data.</text>
</comment>
<protein>
    <submittedName>
        <fullName evidence="2">Uncharacterized protein</fullName>
    </submittedName>
</protein>
<dbReference type="EMBL" id="PYLP01000006">
    <property type="protein sequence ID" value="PST40539.1"/>
    <property type="molecule type" value="Genomic_DNA"/>
</dbReference>
<gene>
    <name evidence="2" type="ORF">C7U55_06400</name>
</gene>
<keyword evidence="1" id="KW-0812">Transmembrane</keyword>
<evidence type="ECO:0000313" key="2">
    <source>
        <dbReference type="EMBL" id="PST40539.1"/>
    </source>
</evidence>
<accession>A0A2T3FZ34</accession>
<keyword evidence="1" id="KW-0472">Membrane</keyword>
<reference evidence="3" key="1">
    <citation type="submission" date="2018-03" db="EMBL/GenBank/DDBJ databases">
        <title>Lachnoclostridium SNUG30370 gen.nov., sp.nov., isolated from human faeces.</title>
        <authorList>
            <person name="Seo B."/>
            <person name="Jeon K."/>
            <person name="Ko G."/>
        </authorList>
    </citation>
    <scope>NUCLEOTIDE SEQUENCE [LARGE SCALE GENOMIC DNA]</scope>
    <source>
        <strain evidence="3">SNUG30370</strain>
    </source>
</reference>
<keyword evidence="1" id="KW-1133">Transmembrane helix</keyword>
<proteinExistence type="predicted"/>
<sequence length="63" mass="7719">MIAFMAIFVWILLFIIALLAIVISEYKSERMDFALYIKTLKERNNILQKENHELWNEIYKRRN</sequence>
<keyword evidence="3" id="KW-1185">Reference proteome</keyword>
<organism evidence="2 3">
    <name type="scientific">Faecalibacillus faecis</name>
    <dbReference type="NCBI Taxonomy" id="1982628"/>
    <lineage>
        <taxon>Bacteria</taxon>
        <taxon>Bacillati</taxon>
        <taxon>Bacillota</taxon>
        <taxon>Erysipelotrichia</taxon>
        <taxon>Erysipelotrichales</taxon>
        <taxon>Coprobacillaceae</taxon>
        <taxon>Faecalibacillus</taxon>
    </lineage>
</organism>
<name>A0A2T3FZ34_9FIRM</name>